<accession>A0A7X6L5Q3</accession>
<comment type="caution">
    <text evidence="3">The sequence shown here is derived from an EMBL/GenBank/DDBJ whole genome shotgun (WGS) entry which is preliminary data.</text>
</comment>
<feature type="domain" description="UspA" evidence="2">
    <location>
        <begin position="165"/>
        <end position="298"/>
    </location>
</feature>
<evidence type="ECO:0000313" key="4">
    <source>
        <dbReference type="Proteomes" id="UP000540698"/>
    </source>
</evidence>
<feature type="domain" description="UspA" evidence="2">
    <location>
        <begin position="15"/>
        <end position="153"/>
    </location>
</feature>
<dbReference type="Proteomes" id="UP000540698">
    <property type="component" value="Unassembled WGS sequence"/>
</dbReference>
<keyword evidence="4" id="KW-1185">Reference proteome</keyword>
<evidence type="ECO:0000259" key="2">
    <source>
        <dbReference type="Pfam" id="PF00582"/>
    </source>
</evidence>
<gene>
    <name evidence="3" type="ORF">HGB38_19225</name>
</gene>
<dbReference type="InterPro" id="IPR014729">
    <property type="entry name" value="Rossmann-like_a/b/a_fold"/>
</dbReference>
<protein>
    <submittedName>
        <fullName evidence="3">Universal stress protein</fullName>
    </submittedName>
</protein>
<dbReference type="RefSeq" id="WP_062971327.1">
    <property type="nucleotide sequence ID" value="NZ_JAAXOS010000009.1"/>
</dbReference>
<name>A0A7X6L5Q3_9NOCA</name>
<dbReference type="PANTHER" id="PTHR46553">
    <property type="entry name" value="ADENINE NUCLEOTIDE ALPHA HYDROLASES-LIKE SUPERFAMILY PROTEIN"/>
    <property type="match status" value="1"/>
</dbReference>
<dbReference type="EMBL" id="JAAXOS010000009">
    <property type="protein sequence ID" value="NKY28341.1"/>
    <property type="molecule type" value="Genomic_DNA"/>
</dbReference>
<proteinExistence type="inferred from homology"/>
<organism evidence="3 4">
    <name type="scientific">Nocardia gamkensis</name>
    <dbReference type="NCBI Taxonomy" id="352869"/>
    <lineage>
        <taxon>Bacteria</taxon>
        <taxon>Bacillati</taxon>
        <taxon>Actinomycetota</taxon>
        <taxon>Actinomycetes</taxon>
        <taxon>Mycobacteriales</taxon>
        <taxon>Nocardiaceae</taxon>
        <taxon>Nocardia</taxon>
    </lineage>
</organism>
<dbReference type="PANTHER" id="PTHR46553:SF3">
    <property type="entry name" value="ADENINE NUCLEOTIDE ALPHA HYDROLASES-LIKE SUPERFAMILY PROTEIN"/>
    <property type="match status" value="1"/>
</dbReference>
<comment type="similarity">
    <text evidence="1">Belongs to the universal stress protein A family.</text>
</comment>
<dbReference type="Pfam" id="PF00582">
    <property type="entry name" value="Usp"/>
    <property type="match status" value="2"/>
</dbReference>
<dbReference type="AlphaFoldDB" id="A0A7X6L5Q3"/>
<dbReference type="InterPro" id="IPR006016">
    <property type="entry name" value="UspA"/>
</dbReference>
<dbReference type="InterPro" id="IPR006015">
    <property type="entry name" value="Universal_stress_UspA"/>
</dbReference>
<dbReference type="Gene3D" id="3.40.50.620">
    <property type="entry name" value="HUPs"/>
    <property type="match status" value="2"/>
</dbReference>
<evidence type="ECO:0000256" key="1">
    <source>
        <dbReference type="ARBA" id="ARBA00008791"/>
    </source>
</evidence>
<sequence length="300" mass="31448">MDIDKVSRATQSNSPILAAVDGSASSYQAVAWSAAEAALHRCALHIVTSMAIPTGFGPGISLGEADLEWLRRDGDRILAEAARVARTAAPGDEPAITTEVSFEPAIPLLIDRSARARMLVVGSRGLGAFQRGLLGSVSTATTHHAHCPVAVIHGISAIDAVSARQPVLVGVDGTGNSVPAVELAFEEASRRKVDLVALHAWSDTSGLDMPARGWDAARESAEAVLAESLVGWGERYPDVTVRRVVTADRPVRSLLEQSADTQLVIVGTRGRGGFASTVLGSTSNALLHSVEVPMIVVRSR</sequence>
<dbReference type="SUPFAM" id="SSF52402">
    <property type="entry name" value="Adenine nucleotide alpha hydrolases-like"/>
    <property type="match status" value="2"/>
</dbReference>
<dbReference type="PRINTS" id="PR01438">
    <property type="entry name" value="UNVRSLSTRESS"/>
</dbReference>
<reference evidence="3 4" key="1">
    <citation type="submission" date="2020-04" db="EMBL/GenBank/DDBJ databases">
        <title>MicrobeNet Type strains.</title>
        <authorList>
            <person name="Nicholson A.C."/>
        </authorList>
    </citation>
    <scope>NUCLEOTIDE SEQUENCE [LARGE SCALE GENOMIC DNA]</scope>
    <source>
        <strain evidence="3 4">DSM 44956</strain>
    </source>
</reference>
<evidence type="ECO:0000313" key="3">
    <source>
        <dbReference type="EMBL" id="NKY28341.1"/>
    </source>
</evidence>